<dbReference type="EMBL" id="MN740042">
    <property type="protein sequence ID" value="QHT85503.1"/>
    <property type="molecule type" value="Genomic_DNA"/>
</dbReference>
<evidence type="ECO:0000256" key="1">
    <source>
        <dbReference type="SAM" id="Phobius"/>
    </source>
</evidence>
<sequence length="196" mass="22484">MTLWIHDYTILFQKDKLQLWPTDDMTMDDKLNAISRFVILLSLLGFVLTQTIKFIWIGIATLFIIVMYRTADTTQEAFTEKKTSRTAPTQKNPLMNVLLPEINGNPNRGKALTYNPKTEKKIMEKVKKGLDPRIYRGTNNELDLEYSMRQFYTNPSTTVPNNQEEFATFCYGDMISAKEGNEMALARQSPRVGVVG</sequence>
<dbReference type="AlphaFoldDB" id="A0A6C0I061"/>
<keyword evidence="1" id="KW-1133">Transmembrane helix</keyword>
<protein>
    <recommendedName>
        <fullName evidence="2">Minor capsid protein P9 transmembrane helices domain-containing protein</fullName>
    </recommendedName>
</protein>
<keyword evidence="1" id="KW-0812">Transmembrane</keyword>
<name>A0A6C0I061_9ZZZZ</name>
<dbReference type="Pfam" id="PF19066">
    <property type="entry name" value="P9_TM"/>
    <property type="match status" value="1"/>
</dbReference>
<evidence type="ECO:0000313" key="3">
    <source>
        <dbReference type="EMBL" id="QHT85503.1"/>
    </source>
</evidence>
<feature type="domain" description="Minor capsid protein P9 transmembrane helices" evidence="2">
    <location>
        <begin position="3"/>
        <end position="68"/>
    </location>
</feature>
<keyword evidence="1" id="KW-0472">Membrane</keyword>
<proteinExistence type="predicted"/>
<accession>A0A6C0I061</accession>
<reference evidence="3" key="1">
    <citation type="journal article" date="2020" name="Nature">
        <title>Giant virus diversity and host interactions through global metagenomics.</title>
        <authorList>
            <person name="Schulz F."/>
            <person name="Roux S."/>
            <person name="Paez-Espino D."/>
            <person name="Jungbluth S."/>
            <person name="Walsh D.A."/>
            <person name="Denef V.J."/>
            <person name="McMahon K.D."/>
            <person name="Konstantinidis K.T."/>
            <person name="Eloe-Fadrosh E.A."/>
            <person name="Kyrpides N.C."/>
            <person name="Woyke T."/>
        </authorList>
    </citation>
    <scope>NUCLEOTIDE SEQUENCE</scope>
    <source>
        <strain evidence="3">GVMAG-M-3300023184-17</strain>
    </source>
</reference>
<organism evidence="3">
    <name type="scientific">viral metagenome</name>
    <dbReference type="NCBI Taxonomy" id="1070528"/>
    <lineage>
        <taxon>unclassified sequences</taxon>
        <taxon>metagenomes</taxon>
        <taxon>organismal metagenomes</taxon>
    </lineage>
</organism>
<feature type="transmembrane region" description="Helical" evidence="1">
    <location>
        <begin position="37"/>
        <end position="68"/>
    </location>
</feature>
<evidence type="ECO:0000259" key="2">
    <source>
        <dbReference type="Pfam" id="PF19066"/>
    </source>
</evidence>
<dbReference type="InterPro" id="IPR043915">
    <property type="entry name" value="P9_TM"/>
</dbReference>